<keyword evidence="5" id="KW-0539">Nucleus</keyword>
<dbReference type="Gene3D" id="4.10.280.10">
    <property type="entry name" value="Helix-loop-helix DNA-binding domain"/>
    <property type="match status" value="1"/>
</dbReference>
<dbReference type="Proteomes" id="UP000515211">
    <property type="component" value="Chromosome 8"/>
</dbReference>
<evidence type="ECO:0000256" key="5">
    <source>
        <dbReference type="ARBA" id="ARBA00023242"/>
    </source>
</evidence>
<evidence type="ECO:0000313" key="8">
    <source>
        <dbReference type="RefSeq" id="XP_015937350.1"/>
    </source>
</evidence>
<dbReference type="Pfam" id="PF00010">
    <property type="entry name" value="HLH"/>
    <property type="match status" value="1"/>
</dbReference>
<dbReference type="GO" id="GO:0005634">
    <property type="term" value="C:nucleus"/>
    <property type="evidence" value="ECO:0007669"/>
    <property type="project" value="UniProtKB-SubCell"/>
</dbReference>
<dbReference type="FunFam" id="4.10.280.10:FF:000021">
    <property type="entry name" value="Transcription factor bHLH130 family"/>
    <property type="match status" value="1"/>
</dbReference>
<dbReference type="SMART" id="SM00353">
    <property type="entry name" value="HLH"/>
    <property type="match status" value="1"/>
</dbReference>
<dbReference type="GO" id="GO:0046983">
    <property type="term" value="F:protein dimerization activity"/>
    <property type="evidence" value="ECO:0007669"/>
    <property type="project" value="InterPro"/>
</dbReference>
<dbReference type="SUPFAM" id="SSF47459">
    <property type="entry name" value="HLH, helix-loop-helix DNA-binding domain"/>
    <property type="match status" value="1"/>
</dbReference>
<sequence>MSVVYSHALKYSQEMDSNNINSGLLRYRSAPSSILTSLMDNIHHGGGGGGNEEALRTELEKLISSNNKSKHVNNSSEHLKREEGNNNYNYSFGSQNHVIYQNNQHYHQIHQGLAMASSCNNGFDGTFFGATNSVDSENNNDNGTQHKMGSNLIRQKSSPAGFFSNYSIDNNGTTTSSRSNSGLQCTLNFSSRSSSCSKSRMPQIVESGNEGMESNCVENRNLIIRSDDSNNNNNNNGSTKCYMPRFTGDVWDASEFNSSKRGTNNGEIMFSTSNAMEAQDVDFGYQKVGLTHHLSLPSSSTKIGGMEKLFQIQGSAPCKIRAKRGFATHPRSIAERERRTRISARIKKLQDLFPKSDKQTSTADMLDLAVDYIKGLQKQVKILTDTRAKCNCSSNYQKEQ</sequence>
<protein>
    <submittedName>
        <fullName evidence="8">Transcription factor bHLH130</fullName>
    </submittedName>
</protein>
<dbReference type="GO" id="GO:0000978">
    <property type="term" value="F:RNA polymerase II cis-regulatory region sequence-specific DNA binding"/>
    <property type="evidence" value="ECO:0007669"/>
    <property type="project" value="TreeGrafter"/>
</dbReference>
<dbReference type="PANTHER" id="PTHR16223:SF345">
    <property type="entry name" value="TRANSCRIPTION FACTOR BHLH130-LIKE"/>
    <property type="match status" value="1"/>
</dbReference>
<dbReference type="PROSITE" id="PS50888">
    <property type="entry name" value="BHLH"/>
    <property type="match status" value="1"/>
</dbReference>
<proteinExistence type="predicted"/>
<keyword evidence="4" id="KW-0804">Transcription</keyword>
<feature type="domain" description="BHLH" evidence="6">
    <location>
        <begin position="326"/>
        <end position="376"/>
    </location>
</feature>
<evidence type="ECO:0000256" key="1">
    <source>
        <dbReference type="ARBA" id="ARBA00004123"/>
    </source>
</evidence>
<dbReference type="InterPro" id="IPR011598">
    <property type="entry name" value="bHLH_dom"/>
</dbReference>
<keyword evidence="7" id="KW-1185">Reference proteome</keyword>
<evidence type="ECO:0000256" key="4">
    <source>
        <dbReference type="ARBA" id="ARBA00023163"/>
    </source>
</evidence>
<comment type="subcellular location">
    <subcellularLocation>
        <location evidence="1">Nucleus</location>
    </subcellularLocation>
</comment>
<dbReference type="PANTHER" id="PTHR16223">
    <property type="entry name" value="TRANSCRIPTION FACTOR BHLH83-RELATED"/>
    <property type="match status" value="1"/>
</dbReference>
<dbReference type="OrthoDB" id="2019494at2759"/>
<accession>A0A6P4B736</accession>
<evidence type="ECO:0000256" key="2">
    <source>
        <dbReference type="ARBA" id="ARBA00023015"/>
    </source>
</evidence>
<dbReference type="InterPro" id="IPR036638">
    <property type="entry name" value="HLH_DNA-bd_sf"/>
</dbReference>
<reference evidence="8" key="2">
    <citation type="submission" date="2025-08" db="UniProtKB">
        <authorList>
            <consortium name="RefSeq"/>
        </authorList>
    </citation>
    <scope>IDENTIFICATION</scope>
    <source>
        <tissue evidence="8">Whole plant</tissue>
    </source>
</reference>
<organism evidence="7 8">
    <name type="scientific">Arachis duranensis</name>
    <name type="common">Wild peanut</name>
    <dbReference type="NCBI Taxonomy" id="130453"/>
    <lineage>
        <taxon>Eukaryota</taxon>
        <taxon>Viridiplantae</taxon>
        <taxon>Streptophyta</taxon>
        <taxon>Embryophyta</taxon>
        <taxon>Tracheophyta</taxon>
        <taxon>Spermatophyta</taxon>
        <taxon>Magnoliopsida</taxon>
        <taxon>eudicotyledons</taxon>
        <taxon>Gunneridae</taxon>
        <taxon>Pentapetalae</taxon>
        <taxon>rosids</taxon>
        <taxon>fabids</taxon>
        <taxon>Fabales</taxon>
        <taxon>Fabaceae</taxon>
        <taxon>Papilionoideae</taxon>
        <taxon>50 kb inversion clade</taxon>
        <taxon>dalbergioids sensu lato</taxon>
        <taxon>Dalbergieae</taxon>
        <taxon>Pterocarpus clade</taxon>
        <taxon>Arachis</taxon>
    </lineage>
</organism>
<dbReference type="GO" id="GO:0000981">
    <property type="term" value="F:DNA-binding transcription factor activity, RNA polymerase II-specific"/>
    <property type="evidence" value="ECO:0007669"/>
    <property type="project" value="TreeGrafter"/>
</dbReference>
<evidence type="ECO:0000313" key="7">
    <source>
        <dbReference type="Proteomes" id="UP000515211"/>
    </source>
</evidence>
<dbReference type="RefSeq" id="XP_015937350.1">
    <property type="nucleotide sequence ID" value="XM_016081864.3"/>
</dbReference>
<evidence type="ECO:0000259" key="6">
    <source>
        <dbReference type="PROSITE" id="PS50888"/>
    </source>
</evidence>
<reference evidence="7" key="1">
    <citation type="journal article" date="2016" name="Nat. Genet.">
        <title>The genome sequences of Arachis duranensis and Arachis ipaensis, the diploid ancestors of cultivated peanut.</title>
        <authorList>
            <person name="Bertioli D.J."/>
            <person name="Cannon S.B."/>
            <person name="Froenicke L."/>
            <person name="Huang G."/>
            <person name="Farmer A.D."/>
            <person name="Cannon E.K."/>
            <person name="Liu X."/>
            <person name="Gao D."/>
            <person name="Clevenger J."/>
            <person name="Dash S."/>
            <person name="Ren L."/>
            <person name="Moretzsohn M.C."/>
            <person name="Shirasawa K."/>
            <person name="Huang W."/>
            <person name="Vidigal B."/>
            <person name="Abernathy B."/>
            <person name="Chu Y."/>
            <person name="Niederhuth C.E."/>
            <person name="Umale P."/>
            <person name="Araujo A.C."/>
            <person name="Kozik A."/>
            <person name="Kim K.D."/>
            <person name="Burow M.D."/>
            <person name="Varshney R.K."/>
            <person name="Wang X."/>
            <person name="Zhang X."/>
            <person name="Barkley N."/>
            <person name="Guimaraes P.M."/>
            <person name="Isobe S."/>
            <person name="Guo B."/>
            <person name="Liao B."/>
            <person name="Stalker H.T."/>
            <person name="Schmitz R.J."/>
            <person name="Scheffler B.E."/>
            <person name="Leal-Bertioli S.C."/>
            <person name="Xun X."/>
            <person name="Jackson S.A."/>
            <person name="Michelmore R."/>
            <person name="Ozias-Akins P."/>
        </authorList>
    </citation>
    <scope>NUCLEOTIDE SEQUENCE [LARGE SCALE GENOMIC DNA]</scope>
    <source>
        <strain evidence="7">cv. V14167</strain>
    </source>
</reference>
<dbReference type="GeneID" id="107463122"/>
<dbReference type="KEGG" id="adu:107463122"/>
<name>A0A6P4B736_ARADU</name>
<dbReference type="AlphaFoldDB" id="A0A6P4B736"/>
<keyword evidence="2" id="KW-0805">Transcription regulation</keyword>
<dbReference type="InterPro" id="IPR045843">
    <property type="entry name" value="IND-like"/>
</dbReference>
<evidence type="ECO:0000256" key="3">
    <source>
        <dbReference type="ARBA" id="ARBA00023125"/>
    </source>
</evidence>
<gene>
    <name evidence="8" type="primary">LOC107463122</name>
</gene>
<keyword evidence="3" id="KW-0238">DNA-binding</keyword>